<evidence type="ECO:0000256" key="5">
    <source>
        <dbReference type="ARBA" id="ARBA00022840"/>
    </source>
</evidence>
<dbReference type="InterPro" id="IPR029056">
    <property type="entry name" value="Ribokinase-like"/>
</dbReference>
<evidence type="ECO:0000259" key="7">
    <source>
        <dbReference type="Pfam" id="PF00294"/>
    </source>
</evidence>
<dbReference type="GO" id="GO:0005524">
    <property type="term" value="F:ATP binding"/>
    <property type="evidence" value="ECO:0007669"/>
    <property type="project" value="UniProtKB-KW"/>
</dbReference>
<feature type="domain" description="Carbohydrate kinase PfkB" evidence="7">
    <location>
        <begin position="24"/>
        <end position="299"/>
    </location>
</feature>
<protein>
    <recommendedName>
        <fullName evidence="6">Phosphofructokinase</fullName>
    </recommendedName>
</protein>
<reference evidence="8" key="1">
    <citation type="submission" date="2022-06" db="EMBL/GenBank/DDBJ databases">
        <title>Limimaricola sediminis sp. nov., isolated from an intertidal sediment.</title>
        <authorList>
            <person name="Shao X."/>
        </authorList>
    </citation>
    <scope>NUCLEOTIDE SEQUENCE</scope>
    <source>
        <strain evidence="8">ASW11-118</strain>
    </source>
</reference>
<gene>
    <name evidence="8" type="ORF">NHG85_17295</name>
</gene>
<dbReference type="PANTHER" id="PTHR46566:SF2">
    <property type="entry name" value="ATP-DEPENDENT 6-PHOSPHOFRUCTOKINASE ISOZYME 2"/>
    <property type="match status" value="1"/>
</dbReference>
<comment type="caution">
    <text evidence="8">The sequence shown here is derived from an EMBL/GenBank/DDBJ whole genome shotgun (WGS) entry which is preliminary data.</text>
</comment>
<evidence type="ECO:0000256" key="4">
    <source>
        <dbReference type="ARBA" id="ARBA00022777"/>
    </source>
</evidence>
<dbReference type="GO" id="GO:0003872">
    <property type="term" value="F:6-phosphofructokinase activity"/>
    <property type="evidence" value="ECO:0007669"/>
    <property type="project" value="TreeGrafter"/>
</dbReference>
<comment type="similarity">
    <text evidence="1 6">Belongs to the carbohydrate kinase PfkB family.</text>
</comment>
<dbReference type="SUPFAM" id="SSF53613">
    <property type="entry name" value="Ribokinase-like"/>
    <property type="match status" value="1"/>
</dbReference>
<evidence type="ECO:0000256" key="2">
    <source>
        <dbReference type="ARBA" id="ARBA00022679"/>
    </source>
</evidence>
<dbReference type="NCBIfam" id="TIGR03168">
    <property type="entry name" value="1-PFK"/>
    <property type="match status" value="1"/>
</dbReference>
<sequence>MRPILTITLNPALDLSTETGALVADRKLRCTAPRLDPGGGGVNVSRAVLRLGGRSTAVVALAGATGETIAGLLAREGIDVAALAVEGLTRQSIAITERETGRQYRFILPGPDWRQEATERLFEELDRRLEAGHLVVLSGSLPPGFDPALIARLRDDLRARRADLLLDLSGPALIRTVRDHGPAPFHLIRMDGDEAEELSGRRFTTPRDLVDFGRTLLDAGVAERVVMALGKQGTAGVSAEGAFFCTAPQVEAVSMVGAGDSLMGAVAQALSGGAAFREAVRAGTAAAAAAVTTPATQLCDGALAQRLIEEVRLVDLD</sequence>
<proteinExistence type="inferred from homology"/>
<dbReference type="InterPro" id="IPR011611">
    <property type="entry name" value="PfkB_dom"/>
</dbReference>
<keyword evidence="4 8" id="KW-0418">Kinase</keyword>
<evidence type="ECO:0000313" key="8">
    <source>
        <dbReference type="EMBL" id="MCP1170263.1"/>
    </source>
</evidence>
<dbReference type="Proteomes" id="UP001139477">
    <property type="component" value="Unassembled WGS sequence"/>
</dbReference>
<keyword evidence="3" id="KW-0547">Nucleotide-binding</keyword>
<organism evidence="8 9">
    <name type="scientific">Limimaricola litoreus</name>
    <dbReference type="NCBI Taxonomy" id="2955316"/>
    <lineage>
        <taxon>Bacteria</taxon>
        <taxon>Pseudomonadati</taxon>
        <taxon>Pseudomonadota</taxon>
        <taxon>Alphaproteobacteria</taxon>
        <taxon>Rhodobacterales</taxon>
        <taxon>Paracoccaceae</taxon>
        <taxon>Limimaricola</taxon>
    </lineage>
</organism>
<keyword evidence="2 6" id="KW-0808">Transferase</keyword>
<dbReference type="RefSeq" id="WP_253334780.1">
    <property type="nucleotide sequence ID" value="NZ_JAMYXC010000277.1"/>
</dbReference>
<evidence type="ECO:0000256" key="6">
    <source>
        <dbReference type="PIRNR" id="PIRNR000535"/>
    </source>
</evidence>
<dbReference type="InterPro" id="IPR017583">
    <property type="entry name" value="Tagatose/fructose_Pkinase"/>
</dbReference>
<keyword evidence="5" id="KW-0067">ATP-binding</keyword>
<accession>A0A9X2JQ49</accession>
<keyword evidence="9" id="KW-1185">Reference proteome</keyword>
<dbReference type="AlphaFoldDB" id="A0A9X2JQ49"/>
<dbReference type="PIRSF" id="PIRSF000535">
    <property type="entry name" value="1PFK/6PFK/LacC"/>
    <property type="match status" value="1"/>
</dbReference>
<evidence type="ECO:0000256" key="3">
    <source>
        <dbReference type="ARBA" id="ARBA00022741"/>
    </source>
</evidence>
<name>A0A9X2JQ49_9RHOB</name>
<dbReference type="GO" id="GO:0005829">
    <property type="term" value="C:cytosol"/>
    <property type="evidence" value="ECO:0007669"/>
    <property type="project" value="TreeGrafter"/>
</dbReference>
<dbReference type="Pfam" id="PF00294">
    <property type="entry name" value="PfkB"/>
    <property type="match status" value="1"/>
</dbReference>
<evidence type="ECO:0000313" key="9">
    <source>
        <dbReference type="Proteomes" id="UP001139477"/>
    </source>
</evidence>
<evidence type="ECO:0000256" key="1">
    <source>
        <dbReference type="ARBA" id="ARBA00010688"/>
    </source>
</evidence>
<dbReference type="PANTHER" id="PTHR46566">
    <property type="entry name" value="1-PHOSPHOFRUCTOKINASE-RELATED"/>
    <property type="match status" value="1"/>
</dbReference>
<dbReference type="Gene3D" id="3.40.1190.20">
    <property type="match status" value="1"/>
</dbReference>
<dbReference type="EMBL" id="JAMYXC010000277">
    <property type="protein sequence ID" value="MCP1170263.1"/>
    <property type="molecule type" value="Genomic_DNA"/>
</dbReference>